<dbReference type="GO" id="GO:0015293">
    <property type="term" value="F:symporter activity"/>
    <property type="evidence" value="ECO:0007669"/>
    <property type="project" value="UniProtKB-KW"/>
</dbReference>
<feature type="transmembrane region" description="Helical" evidence="7">
    <location>
        <begin position="182"/>
        <end position="205"/>
    </location>
</feature>
<dbReference type="PRINTS" id="PR00447">
    <property type="entry name" value="NATRESASSCMP"/>
</dbReference>
<reference evidence="8 9" key="1">
    <citation type="submission" date="2007-01" db="EMBL/GenBank/DDBJ databases">
        <authorList>
            <person name="Haygood M."/>
            <person name="Podell S."/>
            <person name="Anderson C."/>
            <person name="Hopkinson B."/>
            <person name="Roe K."/>
            <person name="Barbeau K."/>
            <person name="Gaasterland T."/>
            <person name="Ferriera S."/>
            <person name="Johnson J."/>
            <person name="Kravitz S."/>
            <person name="Beeson K."/>
            <person name="Sutton G."/>
            <person name="Rogers Y.-H."/>
            <person name="Friedman R."/>
            <person name="Frazier M."/>
            <person name="Venter J.C."/>
        </authorList>
    </citation>
    <scope>NUCLEOTIDE SEQUENCE [LARGE SCALE GENOMIC DNA]</scope>
    <source>
        <strain evidence="8 9">ATCC 23134</strain>
    </source>
</reference>
<evidence type="ECO:0000256" key="3">
    <source>
        <dbReference type="ARBA" id="ARBA00022692"/>
    </source>
</evidence>
<keyword evidence="9" id="KW-1185">Reference proteome</keyword>
<keyword evidence="4" id="KW-0769">Symport</keyword>
<dbReference type="InterPro" id="IPR001046">
    <property type="entry name" value="NRAMP_fam"/>
</dbReference>
<organism evidence="8 9">
    <name type="scientific">Microscilla marina ATCC 23134</name>
    <dbReference type="NCBI Taxonomy" id="313606"/>
    <lineage>
        <taxon>Bacteria</taxon>
        <taxon>Pseudomonadati</taxon>
        <taxon>Bacteroidota</taxon>
        <taxon>Cytophagia</taxon>
        <taxon>Cytophagales</taxon>
        <taxon>Microscillaceae</taxon>
        <taxon>Microscilla</taxon>
    </lineage>
</organism>
<dbReference type="PANTHER" id="PTHR11706">
    <property type="entry name" value="SOLUTE CARRIER PROTEIN FAMILY 11 MEMBER"/>
    <property type="match status" value="1"/>
</dbReference>
<dbReference type="EMBL" id="AAWS01000027">
    <property type="protein sequence ID" value="EAY27059.1"/>
    <property type="molecule type" value="Genomic_DNA"/>
</dbReference>
<proteinExistence type="predicted"/>
<dbReference type="GO" id="GO:0015086">
    <property type="term" value="F:cadmium ion transmembrane transporter activity"/>
    <property type="evidence" value="ECO:0007669"/>
    <property type="project" value="TreeGrafter"/>
</dbReference>
<evidence type="ECO:0000256" key="4">
    <source>
        <dbReference type="ARBA" id="ARBA00022847"/>
    </source>
</evidence>
<keyword evidence="2" id="KW-0813">Transport</keyword>
<feature type="transmembrane region" description="Helical" evidence="7">
    <location>
        <begin position="105"/>
        <end position="127"/>
    </location>
</feature>
<feature type="transmembrane region" description="Helical" evidence="7">
    <location>
        <begin position="80"/>
        <end position="98"/>
    </location>
</feature>
<keyword evidence="3 7" id="KW-0812">Transmembrane</keyword>
<evidence type="ECO:0000256" key="6">
    <source>
        <dbReference type="ARBA" id="ARBA00023136"/>
    </source>
</evidence>
<dbReference type="eggNOG" id="COG1914">
    <property type="taxonomic scope" value="Bacteria"/>
</dbReference>
<evidence type="ECO:0000313" key="8">
    <source>
        <dbReference type="EMBL" id="EAY27059.1"/>
    </source>
</evidence>
<dbReference type="Proteomes" id="UP000004095">
    <property type="component" value="Unassembled WGS sequence"/>
</dbReference>
<feature type="transmembrane region" description="Helical" evidence="7">
    <location>
        <begin position="147"/>
        <end position="170"/>
    </location>
</feature>
<keyword evidence="5 7" id="KW-1133">Transmembrane helix</keyword>
<evidence type="ECO:0000256" key="1">
    <source>
        <dbReference type="ARBA" id="ARBA00004141"/>
    </source>
</evidence>
<feature type="transmembrane region" description="Helical" evidence="7">
    <location>
        <begin position="295"/>
        <end position="317"/>
    </location>
</feature>
<dbReference type="GO" id="GO:0034755">
    <property type="term" value="P:iron ion transmembrane transport"/>
    <property type="evidence" value="ECO:0007669"/>
    <property type="project" value="TreeGrafter"/>
</dbReference>
<dbReference type="GO" id="GO:0005886">
    <property type="term" value="C:plasma membrane"/>
    <property type="evidence" value="ECO:0007669"/>
    <property type="project" value="TreeGrafter"/>
</dbReference>
<name>A1ZRH0_MICM2</name>
<evidence type="ECO:0000313" key="9">
    <source>
        <dbReference type="Proteomes" id="UP000004095"/>
    </source>
</evidence>
<dbReference type="PANTHER" id="PTHR11706:SF33">
    <property type="entry name" value="NATURAL RESISTANCE-ASSOCIATED MACROPHAGE PROTEIN 2"/>
    <property type="match status" value="1"/>
</dbReference>
<dbReference type="RefSeq" id="WP_004156418.1">
    <property type="nucleotide sequence ID" value="NZ_AAWS01000027.1"/>
</dbReference>
<evidence type="ECO:0000256" key="2">
    <source>
        <dbReference type="ARBA" id="ARBA00022448"/>
    </source>
</evidence>
<comment type="caution">
    <text evidence="8">The sequence shown here is derived from an EMBL/GenBank/DDBJ whole genome shotgun (WGS) entry which is preliminary data.</text>
</comment>
<feature type="transmembrane region" description="Helical" evidence="7">
    <location>
        <begin position="337"/>
        <end position="359"/>
    </location>
</feature>
<protein>
    <submittedName>
        <fullName evidence="8">Manganese transporter</fullName>
    </submittedName>
</protein>
<dbReference type="Pfam" id="PF01566">
    <property type="entry name" value="Nramp"/>
    <property type="match status" value="1"/>
</dbReference>
<accession>A1ZRH0</accession>
<gene>
    <name evidence="8" type="ORF">M23134_04747</name>
</gene>
<feature type="transmembrane region" description="Helical" evidence="7">
    <location>
        <begin position="225"/>
        <end position="251"/>
    </location>
</feature>
<sequence length="400" mass="42632">MGFSTVACFLLQEAAARVSIISGLNLGQAIAKSFDNSVAKIPVLILVVGAIILGSAAYQTGNILGAVVGLKLMFNLPAKLLVSIVGVLVVVVLSLPSLQIVARFMGFLVVFMGLVFLTTAVFVADSLPAVDLIQGLFIPSLPQENGANLLILGLIGTTVVPYNLFLGSGVSDKTHTLKDMRFGLFVAVVLGCIISMAVLIVGTTIQGHFSFQALAQALSAQLGGWAVYLFGFGMFAAGFSSAITAPLASSITAQSLFGGQNAKKWSRTSRNYRLIWLGVLFTGLAFGLADVKPVPAIILAQALNGLVLPLISIFLVFVINNPALMRNGTLNKHWNNLLMGAVVWVSLNLGLFNVLKSVYKALGWGTPSATYWWLIIVSVSTLISVWAWVKIYKLRKYVPK</sequence>
<dbReference type="AlphaFoldDB" id="A1ZRH0"/>
<feature type="transmembrane region" description="Helical" evidence="7">
    <location>
        <begin position="41"/>
        <end position="60"/>
    </location>
</feature>
<comment type="subcellular location">
    <subcellularLocation>
        <location evidence="1">Membrane</location>
        <topology evidence="1">Multi-pass membrane protein</topology>
    </subcellularLocation>
</comment>
<dbReference type="GO" id="GO:0005384">
    <property type="term" value="F:manganese ion transmembrane transporter activity"/>
    <property type="evidence" value="ECO:0007669"/>
    <property type="project" value="TreeGrafter"/>
</dbReference>
<evidence type="ECO:0000256" key="7">
    <source>
        <dbReference type="SAM" id="Phobius"/>
    </source>
</evidence>
<feature type="transmembrane region" description="Helical" evidence="7">
    <location>
        <begin position="371"/>
        <end position="389"/>
    </location>
</feature>
<feature type="transmembrane region" description="Helical" evidence="7">
    <location>
        <begin position="272"/>
        <end position="289"/>
    </location>
</feature>
<keyword evidence="6 7" id="KW-0472">Membrane</keyword>
<evidence type="ECO:0000256" key="5">
    <source>
        <dbReference type="ARBA" id="ARBA00022989"/>
    </source>
</evidence>